<dbReference type="EMBL" id="NXLT01000001">
    <property type="protein sequence ID" value="RDU68587.1"/>
    <property type="molecule type" value="Genomic_DNA"/>
</dbReference>
<accession>A0A3D8ITF2</accession>
<dbReference type="OrthoDB" id="5292899at2"/>
<dbReference type="SUPFAM" id="SSF101874">
    <property type="entry name" value="YceI-like"/>
    <property type="match status" value="1"/>
</dbReference>
<keyword evidence="1" id="KW-0732">Signal</keyword>
<feature type="signal peptide" evidence="1">
    <location>
        <begin position="1"/>
        <end position="19"/>
    </location>
</feature>
<protein>
    <submittedName>
        <fullName evidence="2">Uncharacterized protein</fullName>
    </submittedName>
</protein>
<proteinExistence type="predicted"/>
<organism evidence="2 3">
    <name type="scientific">Helicobacter equorum</name>
    <dbReference type="NCBI Taxonomy" id="361872"/>
    <lineage>
        <taxon>Bacteria</taxon>
        <taxon>Pseudomonadati</taxon>
        <taxon>Campylobacterota</taxon>
        <taxon>Epsilonproteobacteria</taxon>
        <taxon>Campylobacterales</taxon>
        <taxon>Helicobacteraceae</taxon>
        <taxon>Helicobacter</taxon>
    </lineage>
</organism>
<sequence>MMKCKALVLGLLSIVGIHAASIDTSKVNVIWTAYKTPAKVAVSGTFKDIAFKFGKKQDSIAATLEGASATIDPMKVNLNDDVKNANLRDFFFSKFSKKEIKVTLHDVVEGKDQGTILASVRMNGKTNKVPMEYKIENGVLKARGVLDLSEFKLSEARANLQKAVSDLHEGMTWSQVTIGFEAPIKK</sequence>
<gene>
    <name evidence="2" type="ORF">CQA54_01940</name>
</gene>
<keyword evidence="3" id="KW-1185">Reference proteome</keyword>
<evidence type="ECO:0000256" key="1">
    <source>
        <dbReference type="SAM" id="SignalP"/>
    </source>
</evidence>
<dbReference type="InterPro" id="IPR036761">
    <property type="entry name" value="TTHA0802/YceI-like_sf"/>
</dbReference>
<comment type="caution">
    <text evidence="2">The sequence shown here is derived from an EMBL/GenBank/DDBJ whole genome shotgun (WGS) entry which is preliminary data.</text>
</comment>
<dbReference type="Gene3D" id="2.40.128.110">
    <property type="entry name" value="Lipid/polyisoprenoid-binding, YceI-like"/>
    <property type="match status" value="1"/>
</dbReference>
<dbReference type="AlphaFoldDB" id="A0A3D8ITF2"/>
<evidence type="ECO:0000313" key="3">
    <source>
        <dbReference type="Proteomes" id="UP000256514"/>
    </source>
</evidence>
<dbReference type="Proteomes" id="UP000256514">
    <property type="component" value="Unassembled WGS sequence"/>
</dbReference>
<evidence type="ECO:0000313" key="2">
    <source>
        <dbReference type="EMBL" id="RDU68587.1"/>
    </source>
</evidence>
<name>A0A3D8ITF2_9HELI</name>
<feature type="chain" id="PRO_5017757845" evidence="1">
    <location>
        <begin position="20"/>
        <end position="186"/>
    </location>
</feature>
<reference evidence="2 3" key="1">
    <citation type="submission" date="2018-04" db="EMBL/GenBank/DDBJ databases">
        <title>Novel Campyloabacter and Helicobacter Species and Strains.</title>
        <authorList>
            <person name="Mannion A.J."/>
            <person name="Shen Z."/>
            <person name="Fox J.G."/>
        </authorList>
    </citation>
    <scope>NUCLEOTIDE SEQUENCE [LARGE SCALE GENOMIC DNA]</scope>
    <source>
        <strain evidence="2 3">MIT 12-6600</strain>
    </source>
</reference>